<gene>
    <name evidence="3" type="ORF">RIF29_18797</name>
</gene>
<dbReference type="Gene3D" id="3.20.20.70">
    <property type="entry name" value="Aldolase class I"/>
    <property type="match status" value="1"/>
</dbReference>
<sequence>MCLVVHATKRKVPVLFDGGIRRGTDVFKALALGAKAVLRKKEGKALWRTVKFYRGSSSRKNHINLLSWIAYRNVQFATLSFSLLAITSLVDSCPALVFEGKESILADISEDPSSFKELRDGIRASQPSSSNSNARCYQFGFCLT</sequence>
<organism evidence="3 4">
    <name type="scientific">Crotalaria pallida</name>
    <name type="common">Smooth rattlebox</name>
    <name type="synonym">Crotalaria striata</name>
    <dbReference type="NCBI Taxonomy" id="3830"/>
    <lineage>
        <taxon>Eukaryota</taxon>
        <taxon>Viridiplantae</taxon>
        <taxon>Streptophyta</taxon>
        <taxon>Embryophyta</taxon>
        <taxon>Tracheophyta</taxon>
        <taxon>Spermatophyta</taxon>
        <taxon>Magnoliopsida</taxon>
        <taxon>eudicotyledons</taxon>
        <taxon>Gunneridae</taxon>
        <taxon>Pentapetalae</taxon>
        <taxon>rosids</taxon>
        <taxon>fabids</taxon>
        <taxon>Fabales</taxon>
        <taxon>Fabaceae</taxon>
        <taxon>Papilionoideae</taxon>
        <taxon>50 kb inversion clade</taxon>
        <taxon>genistoids sensu lato</taxon>
        <taxon>core genistoids</taxon>
        <taxon>Crotalarieae</taxon>
        <taxon>Crotalaria</taxon>
    </lineage>
</organism>
<accession>A0AAN9I752</accession>
<dbReference type="Proteomes" id="UP001372338">
    <property type="component" value="Unassembled WGS sequence"/>
</dbReference>
<comment type="caution">
    <text evidence="3">The sequence shown here is derived from an EMBL/GenBank/DDBJ whole genome shotgun (WGS) entry which is preliminary data.</text>
</comment>
<dbReference type="InterPro" id="IPR013785">
    <property type="entry name" value="Aldolase_TIM"/>
</dbReference>
<dbReference type="Pfam" id="PF01070">
    <property type="entry name" value="FMN_dh"/>
    <property type="match status" value="1"/>
</dbReference>
<comment type="cofactor">
    <cofactor evidence="1">
        <name>FMN</name>
        <dbReference type="ChEBI" id="CHEBI:58210"/>
    </cofactor>
</comment>
<evidence type="ECO:0000313" key="4">
    <source>
        <dbReference type="Proteomes" id="UP001372338"/>
    </source>
</evidence>
<dbReference type="PANTHER" id="PTHR10578">
    <property type="entry name" value="S -2-HYDROXY-ACID OXIDASE-RELATED"/>
    <property type="match status" value="1"/>
</dbReference>
<evidence type="ECO:0000259" key="2">
    <source>
        <dbReference type="Pfam" id="PF01070"/>
    </source>
</evidence>
<dbReference type="GO" id="GO:0016491">
    <property type="term" value="F:oxidoreductase activity"/>
    <property type="evidence" value="ECO:0007669"/>
    <property type="project" value="InterPro"/>
</dbReference>
<proteinExistence type="predicted"/>
<keyword evidence="4" id="KW-1185">Reference proteome</keyword>
<dbReference type="PANTHER" id="PTHR10578:SF67">
    <property type="entry name" value="PEROXISOMAL (S)-2-HYDROXYACID OXIDASE GLO3"/>
    <property type="match status" value="1"/>
</dbReference>
<reference evidence="3 4" key="1">
    <citation type="submission" date="2024-01" db="EMBL/GenBank/DDBJ databases">
        <title>The genomes of 5 underutilized Papilionoideae crops provide insights into root nodulation and disease resistanc.</title>
        <authorList>
            <person name="Yuan L."/>
        </authorList>
    </citation>
    <scope>NUCLEOTIDE SEQUENCE [LARGE SCALE GENOMIC DNA]</scope>
    <source>
        <strain evidence="3">ZHUSHIDOU_FW_LH</strain>
        <tissue evidence="3">Leaf</tissue>
    </source>
</reference>
<name>A0AAN9I752_CROPI</name>
<protein>
    <recommendedName>
        <fullName evidence="2">FMN-dependent dehydrogenase domain-containing protein</fullName>
    </recommendedName>
</protein>
<dbReference type="EMBL" id="JAYWIO010000004">
    <property type="protein sequence ID" value="KAK7266155.1"/>
    <property type="molecule type" value="Genomic_DNA"/>
</dbReference>
<evidence type="ECO:0000313" key="3">
    <source>
        <dbReference type="EMBL" id="KAK7266155.1"/>
    </source>
</evidence>
<dbReference type="AlphaFoldDB" id="A0AAN9I752"/>
<dbReference type="InterPro" id="IPR000262">
    <property type="entry name" value="FMN-dep_DH"/>
</dbReference>
<feature type="domain" description="FMN-dependent dehydrogenase" evidence="2">
    <location>
        <begin position="4"/>
        <end position="38"/>
    </location>
</feature>
<evidence type="ECO:0000256" key="1">
    <source>
        <dbReference type="ARBA" id="ARBA00001917"/>
    </source>
</evidence>
<dbReference type="SUPFAM" id="SSF51412">
    <property type="entry name" value="Inosine monophosphate dehydrogenase (IMPDH)"/>
    <property type="match status" value="1"/>
</dbReference>